<evidence type="ECO:0000313" key="4">
    <source>
        <dbReference type="EMBL" id="AEV32894.1"/>
    </source>
</evidence>
<evidence type="ECO:0000259" key="3">
    <source>
        <dbReference type="Pfam" id="PF18962"/>
    </source>
</evidence>
<dbReference type="Proteomes" id="UP000005631">
    <property type="component" value="Chromosome"/>
</dbReference>
<proteinExistence type="predicted"/>
<sequence length="237" mass="25498">MKLKLLSLLLCAGSMVMAQSLTIENVDSSHTSGDAVTADDLTIDINIRNNSSQAIEVGCKRIDKNYNALTDSNAICWVVCYKASVSVSPGTITIGAGQATGGGDVFIGHVYPDQDGVNRSGPITYVWYDVDNPSDSVAFTANYEVTGGIGIEEKSFDEFAVYPNPASGILNVKYTGMRGESASFELVSMVGTKVYSRELTEVDDQLKLDVSKLSRGVYFYIIKSNGEVTTSKKLVIK</sequence>
<dbReference type="EMBL" id="CP003156">
    <property type="protein sequence ID" value="AEV32894.1"/>
    <property type="molecule type" value="Genomic_DNA"/>
</dbReference>
<evidence type="ECO:0000313" key="5">
    <source>
        <dbReference type="Proteomes" id="UP000005631"/>
    </source>
</evidence>
<gene>
    <name evidence="4" type="ordered locus">Oweho_1915</name>
</gene>
<keyword evidence="5" id="KW-1185">Reference proteome</keyword>
<organism evidence="4 5">
    <name type="scientific">Owenweeksia hongkongensis (strain DSM 17368 / CIP 108786 / JCM 12287 / NRRL B-23963 / UST20020801)</name>
    <dbReference type="NCBI Taxonomy" id="926562"/>
    <lineage>
        <taxon>Bacteria</taxon>
        <taxon>Pseudomonadati</taxon>
        <taxon>Bacteroidota</taxon>
        <taxon>Flavobacteriia</taxon>
        <taxon>Flavobacteriales</taxon>
        <taxon>Owenweeksiaceae</taxon>
        <taxon>Owenweeksia</taxon>
    </lineage>
</organism>
<accession>G8R2A4</accession>
<dbReference type="STRING" id="926562.Oweho_1915"/>
<keyword evidence="1 2" id="KW-0732">Signal</keyword>
<dbReference type="AlphaFoldDB" id="G8R2A4"/>
<dbReference type="eggNOG" id="COG3291">
    <property type="taxonomic scope" value="Bacteria"/>
</dbReference>
<dbReference type="Pfam" id="PF18962">
    <property type="entry name" value="Por_Secre_tail"/>
    <property type="match status" value="1"/>
</dbReference>
<evidence type="ECO:0000256" key="1">
    <source>
        <dbReference type="ARBA" id="ARBA00022729"/>
    </source>
</evidence>
<dbReference type="KEGG" id="oho:Oweho_1915"/>
<evidence type="ECO:0000256" key="2">
    <source>
        <dbReference type="SAM" id="SignalP"/>
    </source>
</evidence>
<dbReference type="RefSeq" id="WP_014202250.1">
    <property type="nucleotide sequence ID" value="NC_016599.1"/>
</dbReference>
<feature type="domain" description="Secretion system C-terminal sorting" evidence="3">
    <location>
        <begin position="161"/>
        <end position="236"/>
    </location>
</feature>
<dbReference type="HOGENOM" id="CLU_1169748_0_0_10"/>
<reference evidence="4 5" key="1">
    <citation type="journal article" date="2012" name="Stand. Genomic Sci.">
        <title>Genome sequence of the orange-pigmented seawater bacterium Owenweeksia hongkongensis type strain (UST20020801(T)).</title>
        <authorList>
            <person name="Riedel T."/>
            <person name="Held B."/>
            <person name="Nolan M."/>
            <person name="Lucas S."/>
            <person name="Lapidus A."/>
            <person name="Tice H."/>
            <person name="Del Rio T.G."/>
            <person name="Cheng J.F."/>
            <person name="Han C."/>
            <person name="Tapia R."/>
            <person name="Goodwin L.A."/>
            <person name="Pitluck S."/>
            <person name="Liolios K."/>
            <person name="Mavromatis K."/>
            <person name="Pagani I."/>
            <person name="Ivanova N."/>
            <person name="Mikhailova N."/>
            <person name="Pati A."/>
            <person name="Chen A."/>
            <person name="Palaniappan K."/>
            <person name="Rohde M."/>
            <person name="Tindall B.J."/>
            <person name="Detter J.C."/>
            <person name="Goker M."/>
            <person name="Woyke T."/>
            <person name="Bristow J."/>
            <person name="Eisen J.A."/>
            <person name="Markowitz V."/>
            <person name="Hugenholtz P."/>
            <person name="Klenk H.P."/>
            <person name="Kyrpides N.C."/>
        </authorList>
    </citation>
    <scope>NUCLEOTIDE SEQUENCE</scope>
    <source>
        <strain evidence="5">DSM 17368 / JCM 12287 / NRRL B-23963</strain>
    </source>
</reference>
<protein>
    <recommendedName>
        <fullName evidence="3">Secretion system C-terminal sorting domain-containing protein</fullName>
    </recommendedName>
</protein>
<name>G8R2A4_OWEHD</name>
<feature type="signal peptide" evidence="2">
    <location>
        <begin position="1"/>
        <end position="18"/>
    </location>
</feature>
<feature type="chain" id="PRO_5003514191" description="Secretion system C-terminal sorting domain-containing protein" evidence="2">
    <location>
        <begin position="19"/>
        <end position="237"/>
    </location>
</feature>
<dbReference type="NCBIfam" id="TIGR04183">
    <property type="entry name" value="Por_Secre_tail"/>
    <property type="match status" value="1"/>
</dbReference>
<dbReference type="InterPro" id="IPR026444">
    <property type="entry name" value="Secre_tail"/>
</dbReference>